<dbReference type="RefSeq" id="WP_280602650.1">
    <property type="nucleotide sequence ID" value="NZ_JARXRN010000028.1"/>
</dbReference>
<dbReference type="Proteomes" id="UP001156831">
    <property type="component" value="Unassembled WGS sequence"/>
</dbReference>
<protein>
    <submittedName>
        <fullName evidence="2">Uncharacterized protein</fullName>
    </submittedName>
</protein>
<accession>A0ABT6JM48</accession>
<feature type="compositionally biased region" description="Pro residues" evidence="1">
    <location>
        <begin position="1"/>
        <end position="11"/>
    </location>
</feature>
<dbReference type="EMBL" id="JARXRN010000028">
    <property type="protein sequence ID" value="MDH5831689.1"/>
    <property type="molecule type" value="Genomic_DNA"/>
</dbReference>
<evidence type="ECO:0000313" key="3">
    <source>
        <dbReference type="Proteomes" id="UP001156831"/>
    </source>
</evidence>
<feature type="region of interest" description="Disordered" evidence="1">
    <location>
        <begin position="1"/>
        <end position="60"/>
    </location>
</feature>
<organism evidence="2 3">
    <name type="scientific">Luteimonas rhizosphaericola</name>
    <dbReference type="NCBI Taxonomy" id="3042024"/>
    <lineage>
        <taxon>Bacteria</taxon>
        <taxon>Pseudomonadati</taxon>
        <taxon>Pseudomonadota</taxon>
        <taxon>Gammaproteobacteria</taxon>
        <taxon>Lysobacterales</taxon>
        <taxon>Lysobacteraceae</taxon>
        <taxon>Luteimonas</taxon>
    </lineage>
</organism>
<sequence>MEDQPEPPLTPGPFAHLARREPRSEQQQRIDAFNEHQRRRGSRKRWHDYFPDEAANDCER</sequence>
<name>A0ABT6JM48_9GAMM</name>
<feature type="compositionally biased region" description="Basic residues" evidence="1">
    <location>
        <begin position="37"/>
        <end position="46"/>
    </location>
</feature>
<evidence type="ECO:0000313" key="2">
    <source>
        <dbReference type="EMBL" id="MDH5831689.1"/>
    </source>
</evidence>
<comment type="caution">
    <text evidence="2">The sequence shown here is derived from an EMBL/GenBank/DDBJ whole genome shotgun (WGS) entry which is preliminary data.</text>
</comment>
<feature type="compositionally biased region" description="Basic and acidic residues" evidence="1">
    <location>
        <begin position="18"/>
        <end position="36"/>
    </location>
</feature>
<gene>
    <name evidence="2" type="ORF">QFW80_14295</name>
</gene>
<keyword evidence="3" id="KW-1185">Reference proteome</keyword>
<evidence type="ECO:0000256" key="1">
    <source>
        <dbReference type="SAM" id="MobiDB-lite"/>
    </source>
</evidence>
<proteinExistence type="predicted"/>
<reference evidence="2 3" key="1">
    <citation type="submission" date="2023-04" db="EMBL/GenBank/DDBJ databases">
        <title>Luteimonas sp. M1R5S18.</title>
        <authorList>
            <person name="Sun J.-Q."/>
        </authorList>
    </citation>
    <scope>NUCLEOTIDE SEQUENCE [LARGE SCALE GENOMIC DNA]</scope>
    <source>
        <strain evidence="2 3">M1R5S18</strain>
    </source>
</reference>